<feature type="region of interest" description="Disordered" evidence="1">
    <location>
        <begin position="140"/>
        <end position="185"/>
    </location>
</feature>
<dbReference type="Proteomes" id="UP000271241">
    <property type="component" value="Unassembled WGS sequence"/>
</dbReference>
<evidence type="ECO:0000313" key="2">
    <source>
        <dbReference type="EMBL" id="RKP04756.1"/>
    </source>
</evidence>
<evidence type="ECO:0000256" key="1">
    <source>
        <dbReference type="SAM" id="MobiDB-lite"/>
    </source>
</evidence>
<keyword evidence="3" id="KW-1185">Reference proteome</keyword>
<gene>
    <name evidence="2" type="ORF">THASP1DRAFT_26655</name>
</gene>
<proteinExistence type="predicted"/>
<organism evidence="2 3">
    <name type="scientific">Thamnocephalis sphaerospora</name>
    <dbReference type="NCBI Taxonomy" id="78915"/>
    <lineage>
        <taxon>Eukaryota</taxon>
        <taxon>Fungi</taxon>
        <taxon>Fungi incertae sedis</taxon>
        <taxon>Zoopagomycota</taxon>
        <taxon>Zoopagomycotina</taxon>
        <taxon>Zoopagomycetes</taxon>
        <taxon>Zoopagales</taxon>
        <taxon>Sigmoideomycetaceae</taxon>
        <taxon>Thamnocephalis</taxon>
    </lineage>
</organism>
<name>A0A4P9XGJ2_9FUNG</name>
<reference evidence="3" key="1">
    <citation type="journal article" date="2018" name="Nat. Microbiol.">
        <title>Leveraging single-cell genomics to expand the fungal tree of life.</title>
        <authorList>
            <person name="Ahrendt S.R."/>
            <person name="Quandt C.A."/>
            <person name="Ciobanu D."/>
            <person name="Clum A."/>
            <person name="Salamov A."/>
            <person name="Andreopoulos B."/>
            <person name="Cheng J.F."/>
            <person name="Woyke T."/>
            <person name="Pelin A."/>
            <person name="Henrissat B."/>
            <person name="Reynolds N.K."/>
            <person name="Benny G.L."/>
            <person name="Smith M.E."/>
            <person name="James T.Y."/>
            <person name="Grigoriev I.V."/>
        </authorList>
    </citation>
    <scope>NUCLEOTIDE SEQUENCE [LARGE SCALE GENOMIC DNA]</scope>
    <source>
        <strain evidence="3">RSA 1356</strain>
    </source>
</reference>
<dbReference type="EMBL" id="KZ993475">
    <property type="protein sequence ID" value="RKP04756.1"/>
    <property type="molecule type" value="Genomic_DNA"/>
</dbReference>
<sequence>MSLALLRHGYSELERDREQAGSQCGKSYATTAMVETIPAEVLLSFGMWAALQATPTPGRPDMPGDLQASLINVNVSPTACHRSRVQHLGWQRVKHICTCDRRPLHVANDDTDLRGWTTKTHCETKSGSTAARARAQASEIQGDAAARQPHPSVTGKQDGYAAVGTRNESSSWSMWRGATPKHNHK</sequence>
<accession>A0A4P9XGJ2</accession>
<protein>
    <submittedName>
        <fullName evidence="2">Uncharacterized protein</fullName>
    </submittedName>
</protein>
<dbReference type="AlphaFoldDB" id="A0A4P9XGJ2"/>
<feature type="non-terminal residue" evidence="2">
    <location>
        <position position="185"/>
    </location>
</feature>
<evidence type="ECO:0000313" key="3">
    <source>
        <dbReference type="Proteomes" id="UP000271241"/>
    </source>
</evidence>